<keyword evidence="3" id="KW-1185">Reference proteome</keyword>
<comment type="caution">
    <text evidence="2">The sequence shown here is derived from an EMBL/GenBank/DDBJ whole genome shotgun (WGS) entry which is preliminary data.</text>
</comment>
<evidence type="ECO:0000256" key="1">
    <source>
        <dbReference type="SAM" id="Phobius"/>
    </source>
</evidence>
<feature type="transmembrane region" description="Helical" evidence="1">
    <location>
        <begin position="20"/>
        <end position="40"/>
    </location>
</feature>
<keyword evidence="1" id="KW-0812">Transmembrane</keyword>
<proteinExistence type="predicted"/>
<sequence>MNASPVEQRPAPGPTARATAGRVAAFIAVLALTAAAGWQVGSWLEPPLPVPAITHDHPGATR</sequence>
<gene>
    <name evidence="2" type="ORF">ACFSCY_24355</name>
</gene>
<dbReference type="EMBL" id="JBHUCP010000018">
    <property type="protein sequence ID" value="MFD1532563.1"/>
    <property type="molecule type" value="Genomic_DNA"/>
</dbReference>
<dbReference type="RefSeq" id="WP_343986151.1">
    <property type="nucleotide sequence ID" value="NZ_BAAAJG010000027.1"/>
</dbReference>
<organism evidence="2 3">
    <name type="scientific">Pseudonocardia aurantiaca</name>
    <dbReference type="NCBI Taxonomy" id="75290"/>
    <lineage>
        <taxon>Bacteria</taxon>
        <taxon>Bacillati</taxon>
        <taxon>Actinomycetota</taxon>
        <taxon>Actinomycetes</taxon>
        <taxon>Pseudonocardiales</taxon>
        <taxon>Pseudonocardiaceae</taxon>
        <taxon>Pseudonocardia</taxon>
    </lineage>
</organism>
<keyword evidence="1" id="KW-1133">Transmembrane helix</keyword>
<dbReference type="Proteomes" id="UP001597145">
    <property type="component" value="Unassembled WGS sequence"/>
</dbReference>
<evidence type="ECO:0000313" key="3">
    <source>
        <dbReference type="Proteomes" id="UP001597145"/>
    </source>
</evidence>
<name>A0ABW4FPN4_9PSEU</name>
<keyword evidence="1" id="KW-0472">Membrane</keyword>
<reference evidence="3" key="1">
    <citation type="journal article" date="2019" name="Int. J. Syst. Evol. Microbiol.">
        <title>The Global Catalogue of Microorganisms (GCM) 10K type strain sequencing project: providing services to taxonomists for standard genome sequencing and annotation.</title>
        <authorList>
            <consortium name="The Broad Institute Genomics Platform"/>
            <consortium name="The Broad Institute Genome Sequencing Center for Infectious Disease"/>
            <person name="Wu L."/>
            <person name="Ma J."/>
        </authorList>
    </citation>
    <scope>NUCLEOTIDE SEQUENCE [LARGE SCALE GENOMIC DNA]</scope>
    <source>
        <strain evidence="3">JCM 12165</strain>
    </source>
</reference>
<evidence type="ECO:0000313" key="2">
    <source>
        <dbReference type="EMBL" id="MFD1532563.1"/>
    </source>
</evidence>
<protein>
    <submittedName>
        <fullName evidence="2">Uncharacterized protein</fullName>
    </submittedName>
</protein>
<accession>A0ABW4FPN4</accession>